<accession>A0A975BNB5</accession>
<proteinExistence type="predicted"/>
<dbReference type="Pfam" id="PF13466">
    <property type="entry name" value="STAS_2"/>
    <property type="match status" value="1"/>
</dbReference>
<dbReference type="Gene3D" id="3.30.750.24">
    <property type="entry name" value="STAS domain"/>
    <property type="match status" value="1"/>
</dbReference>
<dbReference type="RefSeq" id="WP_207683154.1">
    <property type="nucleotide sequence ID" value="NZ_CP061800.1"/>
</dbReference>
<dbReference type="KEGG" id="dmm:dnm_043970"/>
<dbReference type="PANTHER" id="PTHR35849:SF2">
    <property type="entry name" value="BLR2341 PROTEIN"/>
    <property type="match status" value="1"/>
</dbReference>
<dbReference type="EMBL" id="CP061800">
    <property type="protein sequence ID" value="QTA88353.1"/>
    <property type="molecule type" value="Genomic_DNA"/>
</dbReference>
<dbReference type="InterPro" id="IPR052746">
    <property type="entry name" value="MlaB_ABC_Transporter"/>
</dbReference>
<evidence type="ECO:0000259" key="1">
    <source>
        <dbReference type="PROSITE" id="PS50801"/>
    </source>
</evidence>
<keyword evidence="3" id="KW-1185">Reference proteome</keyword>
<dbReference type="PROSITE" id="PS50801">
    <property type="entry name" value="STAS"/>
    <property type="match status" value="1"/>
</dbReference>
<name>A0A975BNB5_9BACT</name>
<dbReference type="InterPro" id="IPR002645">
    <property type="entry name" value="STAS_dom"/>
</dbReference>
<sequence length="115" mass="12761">MNFELKPSGDMGILTIGGELTIEHAAELRKMLIRSLETLDNVRIRIENVTAVDLSCLQLLCSAHRTALNLNKKLTLSSEASQVFNQTVEDAGYFRLSGCTPDSYKTCLWIGGNRE</sequence>
<dbReference type="CDD" id="cd07043">
    <property type="entry name" value="STAS_anti-anti-sigma_factors"/>
    <property type="match status" value="1"/>
</dbReference>
<evidence type="ECO:0000313" key="2">
    <source>
        <dbReference type="EMBL" id="QTA88353.1"/>
    </source>
</evidence>
<protein>
    <submittedName>
        <fullName evidence="2">STAS domain-containing protein</fullName>
    </submittedName>
</protein>
<dbReference type="AlphaFoldDB" id="A0A975BNB5"/>
<organism evidence="2 3">
    <name type="scientific">Desulfonema magnum</name>
    <dbReference type="NCBI Taxonomy" id="45655"/>
    <lineage>
        <taxon>Bacteria</taxon>
        <taxon>Pseudomonadati</taxon>
        <taxon>Thermodesulfobacteriota</taxon>
        <taxon>Desulfobacteria</taxon>
        <taxon>Desulfobacterales</taxon>
        <taxon>Desulfococcaceae</taxon>
        <taxon>Desulfonema</taxon>
    </lineage>
</organism>
<gene>
    <name evidence="2" type="ORF">dnm_043970</name>
</gene>
<feature type="domain" description="STAS" evidence="1">
    <location>
        <begin position="1"/>
        <end position="83"/>
    </location>
</feature>
<dbReference type="InterPro" id="IPR036513">
    <property type="entry name" value="STAS_dom_sf"/>
</dbReference>
<evidence type="ECO:0000313" key="3">
    <source>
        <dbReference type="Proteomes" id="UP000663722"/>
    </source>
</evidence>
<dbReference type="PANTHER" id="PTHR35849">
    <property type="entry name" value="BLR2341 PROTEIN"/>
    <property type="match status" value="1"/>
</dbReference>
<dbReference type="Proteomes" id="UP000663722">
    <property type="component" value="Chromosome"/>
</dbReference>
<dbReference type="SUPFAM" id="SSF52091">
    <property type="entry name" value="SpoIIaa-like"/>
    <property type="match status" value="1"/>
</dbReference>
<reference evidence="2" key="1">
    <citation type="journal article" date="2021" name="Microb. Physiol.">
        <title>Proteogenomic Insights into the Physiology of Marine, Sulfate-Reducing, Filamentous Desulfonema limicola and Desulfonema magnum.</title>
        <authorList>
            <person name="Schnaars V."/>
            <person name="Wohlbrand L."/>
            <person name="Scheve S."/>
            <person name="Hinrichs C."/>
            <person name="Reinhardt R."/>
            <person name="Rabus R."/>
        </authorList>
    </citation>
    <scope>NUCLEOTIDE SEQUENCE</scope>
    <source>
        <strain evidence="2">4be13</strain>
    </source>
</reference>
<dbReference type="InterPro" id="IPR058548">
    <property type="entry name" value="MlaB-like_STAS"/>
</dbReference>